<dbReference type="AlphaFoldDB" id="A0A3N2R8W1"/>
<proteinExistence type="predicted"/>
<name>A0A3N2R8W1_9RHOB</name>
<keyword evidence="2" id="KW-1185">Reference proteome</keyword>
<accession>A0A3N2R8W1</accession>
<dbReference type="RefSeq" id="WP_123640259.1">
    <property type="nucleotide sequence ID" value="NZ_ML119081.1"/>
</dbReference>
<sequence length="181" mass="19232">MTAPRIALLTGRSDPARTGLPPVQEAFLEAVVPPGMIAVGDGYPWTGGAPERPVPLPLAALRNAAQWRAARSGAARAEVSARLARLKGDPLAIVTGSCGLDLLVCGWVPGLCDLVIALGPVRRRPAWAGVRIVTVVGRRDALARAFHRERPDIVVPCGHMSYWACPATRDAVARVLGDWRP</sequence>
<dbReference type="Proteomes" id="UP000268016">
    <property type="component" value="Unassembled WGS sequence"/>
</dbReference>
<protein>
    <recommendedName>
        <fullName evidence="3">Alpha/beta hydrolase</fullName>
    </recommendedName>
</protein>
<comment type="caution">
    <text evidence="1">The sequence shown here is derived from an EMBL/GenBank/DDBJ whole genome shotgun (WGS) entry which is preliminary data.</text>
</comment>
<dbReference type="EMBL" id="RDRB01000001">
    <property type="protein sequence ID" value="ROU03909.1"/>
    <property type="molecule type" value="Genomic_DNA"/>
</dbReference>
<evidence type="ECO:0000313" key="2">
    <source>
        <dbReference type="Proteomes" id="UP000268016"/>
    </source>
</evidence>
<organism evidence="1 2">
    <name type="scientific">Histidinibacterium lentulum</name>
    <dbReference type="NCBI Taxonomy" id="2480588"/>
    <lineage>
        <taxon>Bacteria</taxon>
        <taxon>Pseudomonadati</taxon>
        <taxon>Pseudomonadota</taxon>
        <taxon>Alphaproteobacteria</taxon>
        <taxon>Rhodobacterales</taxon>
        <taxon>Paracoccaceae</taxon>
        <taxon>Histidinibacterium</taxon>
    </lineage>
</organism>
<gene>
    <name evidence="1" type="ORF">EAT49_00415</name>
</gene>
<reference evidence="1 2" key="1">
    <citation type="submission" date="2018-10" db="EMBL/GenBank/DDBJ databases">
        <title>Histidinibacterium lentulum gen. nov., sp. nov., a marine bacterium from the culture broth of Picochlorum sp. 122.</title>
        <authorList>
            <person name="Wang G."/>
        </authorList>
    </citation>
    <scope>NUCLEOTIDE SEQUENCE [LARGE SCALE GENOMIC DNA]</scope>
    <source>
        <strain evidence="1 2">B17</strain>
    </source>
</reference>
<evidence type="ECO:0008006" key="3">
    <source>
        <dbReference type="Google" id="ProtNLM"/>
    </source>
</evidence>
<evidence type="ECO:0000313" key="1">
    <source>
        <dbReference type="EMBL" id="ROU03909.1"/>
    </source>
</evidence>